<keyword evidence="3" id="KW-1185">Reference proteome</keyword>
<dbReference type="RefSeq" id="WP_286659314.1">
    <property type="nucleotide sequence ID" value="NZ_JASZYV010000001.1"/>
</dbReference>
<protein>
    <submittedName>
        <fullName evidence="2">Uncharacterized protein</fullName>
    </submittedName>
</protein>
<dbReference type="Proteomes" id="UP001174908">
    <property type="component" value="Unassembled WGS sequence"/>
</dbReference>
<sequence length="65" mass="7476">MDKEHETNFGWWTDKPVREDRGTSFAPLSTPRKAPDEPVWIKAAVILTIMFVFGISVLRLLHLIP</sequence>
<organism evidence="2 3">
    <name type="scientific">Variovorax dokdonensis</name>
    <dbReference type="NCBI Taxonomy" id="344883"/>
    <lineage>
        <taxon>Bacteria</taxon>
        <taxon>Pseudomonadati</taxon>
        <taxon>Pseudomonadota</taxon>
        <taxon>Betaproteobacteria</taxon>
        <taxon>Burkholderiales</taxon>
        <taxon>Comamonadaceae</taxon>
        <taxon>Variovorax</taxon>
    </lineage>
</organism>
<accession>A0ABT7N8J7</accession>
<keyword evidence="1" id="KW-1133">Transmembrane helix</keyword>
<gene>
    <name evidence="2" type="ORF">QTH91_07225</name>
</gene>
<keyword evidence="1" id="KW-0472">Membrane</keyword>
<evidence type="ECO:0000313" key="2">
    <source>
        <dbReference type="EMBL" id="MDM0044266.1"/>
    </source>
</evidence>
<comment type="caution">
    <text evidence="2">The sequence shown here is derived from an EMBL/GenBank/DDBJ whole genome shotgun (WGS) entry which is preliminary data.</text>
</comment>
<reference evidence="2" key="1">
    <citation type="submission" date="2023-06" db="EMBL/GenBank/DDBJ databases">
        <authorList>
            <person name="Jiang Y."/>
            <person name="Liu Q."/>
        </authorList>
    </citation>
    <scope>NUCLEOTIDE SEQUENCE</scope>
    <source>
        <strain evidence="2">CGMCC 1.12089</strain>
    </source>
</reference>
<feature type="transmembrane region" description="Helical" evidence="1">
    <location>
        <begin position="39"/>
        <end position="61"/>
    </location>
</feature>
<dbReference type="EMBL" id="JASZYV010000001">
    <property type="protein sequence ID" value="MDM0044266.1"/>
    <property type="molecule type" value="Genomic_DNA"/>
</dbReference>
<name>A0ABT7N8J7_9BURK</name>
<evidence type="ECO:0000313" key="3">
    <source>
        <dbReference type="Proteomes" id="UP001174908"/>
    </source>
</evidence>
<proteinExistence type="predicted"/>
<evidence type="ECO:0000256" key="1">
    <source>
        <dbReference type="SAM" id="Phobius"/>
    </source>
</evidence>
<keyword evidence="1" id="KW-0812">Transmembrane</keyword>